<dbReference type="RefSeq" id="WP_010917910.1">
    <property type="nucleotide sequence ID" value="NC_011916.1"/>
</dbReference>
<proteinExistence type="predicted"/>
<dbReference type="EMBL" id="CP001340">
    <property type="protein sequence ID" value="ACL93487.1"/>
    <property type="molecule type" value="Genomic_DNA"/>
</dbReference>
<dbReference type="KEGG" id="ccs:CCNA_00020"/>
<accession>A0A0H3C3L3</accession>
<dbReference type="GeneID" id="7332110"/>
<evidence type="ECO:0000313" key="1">
    <source>
        <dbReference type="EMBL" id="ACL93487.1"/>
    </source>
</evidence>
<gene>
    <name evidence="1" type="ordered locus">CCNA_00020</name>
</gene>
<dbReference type="RefSeq" id="YP_002515395.1">
    <property type="nucleotide sequence ID" value="NC_011916.1"/>
</dbReference>
<organism evidence="1 2">
    <name type="scientific">Caulobacter vibrioides (strain NA1000 / CB15N)</name>
    <name type="common">Caulobacter crescentus</name>
    <dbReference type="NCBI Taxonomy" id="565050"/>
    <lineage>
        <taxon>Bacteria</taxon>
        <taxon>Pseudomonadati</taxon>
        <taxon>Pseudomonadota</taxon>
        <taxon>Alphaproteobacteria</taxon>
        <taxon>Caulobacterales</taxon>
        <taxon>Caulobacteraceae</taxon>
        <taxon>Caulobacter</taxon>
    </lineage>
</organism>
<dbReference type="PATRIC" id="fig|565050.3.peg.21"/>
<protein>
    <submittedName>
        <fullName evidence="1">Uncharacterized protein</fullName>
    </submittedName>
</protein>
<reference evidence="1 2" key="1">
    <citation type="journal article" date="2010" name="J. Bacteriol.">
        <title>The genetic basis of laboratory adaptation in Caulobacter crescentus.</title>
        <authorList>
            <person name="Marks M.E."/>
            <person name="Castro-Rojas C.M."/>
            <person name="Teiling C."/>
            <person name="Du L."/>
            <person name="Kapatral V."/>
            <person name="Walunas T.L."/>
            <person name="Crosson S."/>
        </authorList>
    </citation>
    <scope>NUCLEOTIDE SEQUENCE [LARGE SCALE GENOMIC DNA]</scope>
    <source>
        <strain evidence="2">NA1000 / CB15N</strain>
    </source>
</reference>
<name>A0A0H3C3L3_CAUVN</name>
<dbReference type="OrthoDB" id="7190772at2"/>
<keyword evidence="2" id="KW-1185">Reference proteome</keyword>
<dbReference type="SMR" id="A0A0H3C3L3"/>
<dbReference type="AlphaFoldDB" id="A0A0H3C3L3"/>
<dbReference type="Proteomes" id="UP000001364">
    <property type="component" value="Chromosome"/>
</dbReference>
<dbReference type="HOGENOM" id="CLU_2680943_0_0_5"/>
<sequence length="74" mass="8027">MKAGPDAEADALGDEEDIAMFVQALAGVNMDYRRVLSLLIPRLAALEERGDTAGAVRLIQEIQAIINAPERPEH</sequence>
<evidence type="ECO:0000313" key="2">
    <source>
        <dbReference type="Proteomes" id="UP000001364"/>
    </source>
</evidence>